<feature type="region of interest" description="Disordered" evidence="2">
    <location>
        <begin position="879"/>
        <end position="999"/>
    </location>
</feature>
<evidence type="ECO:0000256" key="1">
    <source>
        <dbReference type="PIRSR" id="PIRSR605301-1"/>
    </source>
</evidence>
<dbReference type="GO" id="GO:0060271">
    <property type="term" value="P:cilium assembly"/>
    <property type="evidence" value="ECO:0007669"/>
    <property type="project" value="TreeGrafter"/>
</dbReference>
<dbReference type="InterPro" id="IPR037695">
    <property type="entry name" value="IQUB"/>
</dbReference>
<dbReference type="GO" id="GO:0030317">
    <property type="term" value="P:flagellated sperm motility"/>
    <property type="evidence" value="ECO:0007669"/>
    <property type="project" value="TreeGrafter"/>
</dbReference>
<feature type="compositionally biased region" description="Polar residues" evidence="2">
    <location>
        <begin position="1757"/>
        <end position="1766"/>
    </location>
</feature>
<feature type="binding site" evidence="1">
    <location>
        <position position="2102"/>
    </location>
    <ligand>
        <name>Zn(2+)</name>
        <dbReference type="ChEBI" id="CHEBI:29105"/>
    </ligand>
</feature>
<feature type="binding site" evidence="1">
    <location>
        <position position="2107"/>
    </location>
    <ligand>
        <name>Zn(2+)</name>
        <dbReference type="ChEBI" id="CHEBI:29105"/>
    </ligand>
</feature>
<dbReference type="GO" id="GO:0031514">
    <property type="term" value="C:motile cilium"/>
    <property type="evidence" value="ECO:0007669"/>
    <property type="project" value="TreeGrafter"/>
</dbReference>
<dbReference type="PANTHER" id="PTHR21074">
    <property type="entry name" value="IQ AND UBIQUITIN-LIKE DOMAIN-CONTAINING PROTEIN"/>
    <property type="match status" value="1"/>
</dbReference>
<dbReference type="Gene3D" id="1.25.40.90">
    <property type="match status" value="1"/>
</dbReference>
<dbReference type="SMART" id="SM01388">
    <property type="entry name" value="Mob1_phocein"/>
    <property type="match status" value="1"/>
</dbReference>
<reference evidence="4" key="1">
    <citation type="journal article" date="2023" name="Genome Biol. Evol.">
        <title>Long-read-based Genome Assembly of Drosophila gunungcola Reveals Fewer Chemosensory Genes in Flower-breeding Species.</title>
        <authorList>
            <person name="Negi A."/>
            <person name="Liao B.Y."/>
            <person name="Yeh S.D."/>
        </authorList>
    </citation>
    <scope>NUCLEOTIDE SEQUENCE</scope>
    <source>
        <strain evidence="4">Sukarami</strain>
    </source>
</reference>
<dbReference type="Gene3D" id="1.20.140.30">
    <property type="entry name" value="MOB kinase activator"/>
    <property type="match status" value="1"/>
</dbReference>
<dbReference type="PROSITE" id="PS50942">
    <property type="entry name" value="ENTH"/>
    <property type="match status" value="1"/>
</dbReference>
<feature type="binding site" evidence="1">
    <location>
        <position position="2025"/>
    </location>
    <ligand>
        <name>Zn(2+)</name>
        <dbReference type="ChEBI" id="CHEBI:29105"/>
    </ligand>
</feature>
<dbReference type="InterPro" id="IPR005301">
    <property type="entry name" value="MOB_kinase_act_fam"/>
</dbReference>
<evidence type="ECO:0000259" key="3">
    <source>
        <dbReference type="PROSITE" id="PS50942"/>
    </source>
</evidence>
<dbReference type="FunFam" id="1.25.40.90:FF:000006">
    <property type="entry name" value="Clathrin interactor 1"/>
    <property type="match status" value="1"/>
</dbReference>
<dbReference type="GO" id="GO:0001669">
    <property type="term" value="C:acrosomal vesicle"/>
    <property type="evidence" value="ECO:0007669"/>
    <property type="project" value="TreeGrafter"/>
</dbReference>
<feature type="compositionally biased region" description="Polar residues" evidence="2">
    <location>
        <begin position="919"/>
        <end position="944"/>
    </location>
</feature>
<dbReference type="SUPFAM" id="SSF101152">
    <property type="entry name" value="Mob1/phocein"/>
    <property type="match status" value="1"/>
</dbReference>
<feature type="compositionally biased region" description="Low complexity" evidence="2">
    <location>
        <begin position="1740"/>
        <end position="1756"/>
    </location>
</feature>
<comment type="caution">
    <text evidence="4">The sequence shown here is derived from an EMBL/GenBank/DDBJ whole genome shotgun (WGS) entry which is preliminary data.</text>
</comment>
<dbReference type="InterPro" id="IPR036703">
    <property type="entry name" value="MOB_kinase_act_sf"/>
</dbReference>
<gene>
    <name evidence="4" type="ORF">M5D96_002628</name>
</gene>
<feature type="region of interest" description="Disordered" evidence="2">
    <location>
        <begin position="1740"/>
        <end position="1772"/>
    </location>
</feature>
<evidence type="ECO:0000313" key="5">
    <source>
        <dbReference type="Proteomes" id="UP001059596"/>
    </source>
</evidence>
<dbReference type="CDD" id="cd16989">
    <property type="entry name" value="ENTH_EpsinR"/>
    <property type="match status" value="1"/>
</dbReference>
<keyword evidence="1" id="KW-0862">Zinc</keyword>
<name>A0A9P9Z168_9MUSC</name>
<dbReference type="InterPro" id="IPR008942">
    <property type="entry name" value="ENTH_VHS"/>
</dbReference>
<sequence>IYFVCGKMSVEEHAPEYVCNVQLHVEPGERPKLPPSCPPPLDSGSTESEPQHSEECCVELENVTVYPNCMTLGEVKQDLARKFEVEPGSLVLRQDNRVLCDTLPLNSTALDEYGIHEFQLELCAEGSPSSKLDLDDTQDGQSKNVVVEIENAAIVKPFLCGYRDKNTGKEYLDAFTQTGPYFDKMKYRKYKTRDTQTWEQKEKTLNTAHEQSVQCHLDGTNILYVSAVNEFTIVPGKYQTFAQKERAERKLEKILLIQRNWRRWILWKYIHMRAREYRRLVQNREQEDERYEKCVEQRVERHRVVKQFPRNKDDFDLLFAEVNILLDKEIQLLNGVERQRNLVYKAMEDFRNDQLLKEMGKPIEWIGYKDSKIHMDLLSTQRVMTVLTEETCYPNFPELFDLFEREKNLLLYAKSFDVEILRKRQTMLFFDLIKFQKDKPKERTPSRMCIVCKKVKTYAEFAIRTRQSHVDTCKHCYYLKLTATENTVYQSILRCIHRDERKRKCTTSFAFVMQPDDVRHIIDKIWHGHSALSKTENLSELRLPRWNKSDDWAPWNCVCLTERETRDHYKIDDIEKVYDAKFILHIGNLHMLARSLFHTLAAVAIEFQETGQWWKTLAPSTESWKFSVDMAYSTSADCFKSSASDALLMLKARERRSGVLRRFLWASVLITLTIWGRLMLAISLAASSSPATPSTVTNVVMNYTETEGKVREATNDDPWGPTGPLMQELAYSTFSYETFPEVMSMLWKRMLQDNKTNWRRTYKSLLLLNYLVRNGSERVVTSSREHIYDLRSLENYTFTDEGGKDQGINVRELIDFIQDDDRLREERKKAKKNKDKYIGMSSDAMGMRSGGYSGYSGGGGGGGGSGGGYNDGGDYRSSRGDNWYSDKNADKDRYEDDDTHYDGEREGSDSDSPMASEAKPSSLSMNIRSKTVSSPVSKQPTSTVAAKPTLPQKKIDLGAAANFGKPAPGGAAGIHSPTHRDTPTSVDLMGGGSPSPNNNDLLDDLFKTCSPPPAQEQTLNSAARIVDDDDDDFNPRASDAGQQEFGDFAAAFGGNPAGSALSEPPSTGLVPAVNDDSTSALDGNLLKTATPANDSFDLFNSAPATTAAATTATDLLAGLGDLSIHQSMPMAVEEQLASGGDSMSPSQPSPPSEAVRLALAKAQRQLRDLGQVQSASATAQVASVLRELLHANALPGFATPEQLTCDWSSLANGEYAALLNQLVELFSQDWPEPSRDVDVLNLFKLDHSFDYIRVAFEALLRKLDQFPVMPERRVEELDAQVKAFFQLLIGLPAQVANRLGRRLPEMFAPVPYQQLLLRQWLKSLHFVLQCDDTEDCFDLEPYSWLLSQLGFLRVLKDYAVAPRGRKLVHTILKELDPAACLKTAQSALSAELNLYVLLGASALETPHWKHCLLQKLPLQRTPVLFNQLLGIWSKRISLHKLGSQEHLAISKMIVLAGKCLSRSLQMDLDTKRQLHDGLSHHLQSPDALQRHVGMKTETRQWHIFEEFDELARFESPSKSKLDEKPDEDQLKQLESHLKEFMSNSEEKEQLNRHKIEAKPKPPTKTESEEESPAARLAAAQRIIRERLRAKTKRYFSKPKVGDRIEKANPFHPVAGTFFFNLVRGQRTRQMLFVKYENISHDIDTQLLNCPLLPAMTREIFDLCAFVRFNAEARVRAATLQLIGIALVTTPGHVLAQHFAESLNELQRWLEDFIRSPLIDNMLPPIAAVTGNNLLQPMSMTNNNNNNNTNGGAATTAPSVQPTSVGATWSGDLKGGKMNIDLDNLLMSKSGKPSAPAPSMNAPAKGPLNVQTGGGGFSGLSPMNSPNIFGSAAPQQSIPQNQPAFANFGAFQQQQQNHSNNNNNSSSAFDLKLSRSCGTMPSEMALMFSKAAMAVLKGANPASFTMELNLARSVTEDSTWGRNMDTSSNSLTEKSEKPAACSYSTYSGSRSSKTFKPKKNIPEGTHQYDLMKHAAATLGSGNLRNAVALPDGEDLNEWVAVNTVDFFNQINMLYGTITEFCTEETCGIMSAGPKYEYHWADGLTVKKPIKCSAPKYIDYLMTWVQDQLDDETLFPSKIGVPFPKNFHSSAKTILKRLFRVYAHIYHQHFTEVVTLGEEAHLNTSFKHFIFFVQEFNLIERRELAPLQELIDKLTAKDERQI</sequence>
<dbReference type="FunFam" id="1.20.140.30:FF:000001">
    <property type="entry name" value="MOB kinase activator 1A"/>
    <property type="match status" value="1"/>
</dbReference>
<feature type="domain" description="ENTH" evidence="3">
    <location>
        <begin position="698"/>
        <end position="831"/>
    </location>
</feature>
<organism evidence="4 5">
    <name type="scientific">Drosophila gunungcola</name>
    <name type="common">fruit fly</name>
    <dbReference type="NCBI Taxonomy" id="103775"/>
    <lineage>
        <taxon>Eukaryota</taxon>
        <taxon>Metazoa</taxon>
        <taxon>Ecdysozoa</taxon>
        <taxon>Arthropoda</taxon>
        <taxon>Hexapoda</taxon>
        <taxon>Insecta</taxon>
        <taxon>Pterygota</taxon>
        <taxon>Neoptera</taxon>
        <taxon>Endopterygota</taxon>
        <taxon>Diptera</taxon>
        <taxon>Brachycera</taxon>
        <taxon>Muscomorpha</taxon>
        <taxon>Ephydroidea</taxon>
        <taxon>Drosophilidae</taxon>
        <taxon>Drosophila</taxon>
        <taxon>Sophophora</taxon>
    </lineage>
</organism>
<feature type="region of interest" description="Disordered" evidence="2">
    <location>
        <begin position="1785"/>
        <end position="1805"/>
    </location>
</feature>
<dbReference type="Pfam" id="PF03637">
    <property type="entry name" value="Mob1_phocein"/>
    <property type="match status" value="1"/>
</dbReference>
<feature type="region of interest" description="Disordered" evidence="2">
    <location>
        <begin position="30"/>
        <end position="53"/>
    </location>
</feature>
<feature type="region of interest" description="Disordered" evidence="2">
    <location>
        <begin position="1542"/>
        <end position="1574"/>
    </location>
</feature>
<keyword evidence="1" id="KW-0479">Metal-binding</keyword>
<dbReference type="EMBL" id="JAMKOV010000001">
    <property type="protein sequence ID" value="KAI8046424.1"/>
    <property type="molecule type" value="Genomic_DNA"/>
</dbReference>
<evidence type="ECO:0000313" key="4">
    <source>
        <dbReference type="EMBL" id="KAI8046424.1"/>
    </source>
</evidence>
<evidence type="ECO:0000256" key="2">
    <source>
        <dbReference type="SAM" id="MobiDB-lite"/>
    </source>
</evidence>
<dbReference type="Pfam" id="PF01417">
    <property type="entry name" value="ENTH"/>
    <property type="match status" value="1"/>
</dbReference>
<proteinExistence type="predicted"/>
<dbReference type="Proteomes" id="UP001059596">
    <property type="component" value="Chromosome 3R"/>
</dbReference>
<dbReference type="SUPFAM" id="SSF48464">
    <property type="entry name" value="ENTH/VHS domain"/>
    <property type="match status" value="1"/>
</dbReference>
<feature type="binding site" evidence="1">
    <location>
        <position position="2020"/>
    </location>
    <ligand>
        <name>Zn(2+)</name>
        <dbReference type="ChEBI" id="CHEBI:29105"/>
    </ligand>
</feature>
<dbReference type="InterPro" id="IPR013809">
    <property type="entry name" value="ENTH"/>
</dbReference>
<accession>A0A9P9Z168</accession>
<dbReference type="SMART" id="SM00273">
    <property type="entry name" value="ENTH"/>
    <property type="match status" value="1"/>
</dbReference>
<feature type="compositionally biased region" description="Basic and acidic residues" evidence="2">
    <location>
        <begin position="1542"/>
        <end position="1566"/>
    </location>
</feature>
<keyword evidence="5" id="KW-1185">Reference proteome</keyword>
<protein>
    <recommendedName>
        <fullName evidence="3">ENTH domain-containing protein</fullName>
    </recommendedName>
</protein>
<feature type="compositionally biased region" description="Low complexity" evidence="2">
    <location>
        <begin position="1787"/>
        <end position="1803"/>
    </location>
</feature>
<feature type="compositionally biased region" description="Basic and acidic residues" evidence="2">
    <location>
        <begin position="887"/>
        <end position="908"/>
    </location>
</feature>
<feature type="non-terminal residue" evidence="4">
    <location>
        <position position="2160"/>
    </location>
</feature>
<dbReference type="PANTHER" id="PTHR21074:SF0">
    <property type="entry name" value="IQ AND UBIQUITIN-LIKE DOMAIN-CONTAINING PROTEIN"/>
    <property type="match status" value="1"/>
</dbReference>